<feature type="transmembrane region" description="Helical" evidence="11">
    <location>
        <begin position="84"/>
        <end position="107"/>
    </location>
</feature>
<dbReference type="Gene3D" id="6.10.340.10">
    <property type="match status" value="1"/>
</dbReference>
<dbReference type="InterPro" id="IPR004358">
    <property type="entry name" value="Sig_transdc_His_kin-like_C"/>
</dbReference>
<dbReference type="CDD" id="cd06225">
    <property type="entry name" value="HAMP"/>
    <property type="match status" value="1"/>
</dbReference>
<dbReference type="SMART" id="SM00387">
    <property type="entry name" value="HATPase_c"/>
    <property type="match status" value="1"/>
</dbReference>
<dbReference type="Pfam" id="PF00512">
    <property type="entry name" value="HisKA"/>
    <property type="match status" value="1"/>
</dbReference>
<organism evidence="14 15">
    <name type="scientific">Micromonospora qiuiae</name>
    <dbReference type="NCBI Taxonomy" id="502268"/>
    <lineage>
        <taxon>Bacteria</taxon>
        <taxon>Bacillati</taxon>
        <taxon>Actinomycetota</taxon>
        <taxon>Actinomycetes</taxon>
        <taxon>Micromonosporales</taxon>
        <taxon>Micromonosporaceae</taxon>
        <taxon>Micromonospora</taxon>
    </lineage>
</organism>
<dbReference type="EMBL" id="BOPC01000077">
    <property type="protein sequence ID" value="GIJ29609.1"/>
    <property type="molecule type" value="Genomic_DNA"/>
</dbReference>
<keyword evidence="4" id="KW-0597">Phosphoprotein</keyword>
<dbReference type="PANTHER" id="PTHR45436:SF5">
    <property type="entry name" value="SENSOR HISTIDINE KINASE TRCS"/>
    <property type="match status" value="1"/>
</dbReference>
<evidence type="ECO:0000256" key="8">
    <source>
        <dbReference type="ARBA" id="ARBA00022989"/>
    </source>
</evidence>
<keyword evidence="5" id="KW-0808">Transferase</keyword>
<dbReference type="PANTHER" id="PTHR45436">
    <property type="entry name" value="SENSOR HISTIDINE KINASE YKOH"/>
    <property type="match status" value="1"/>
</dbReference>
<dbReference type="SMART" id="SM00304">
    <property type="entry name" value="HAMP"/>
    <property type="match status" value="1"/>
</dbReference>
<feature type="domain" description="Histidine kinase" evidence="12">
    <location>
        <begin position="174"/>
        <end position="385"/>
    </location>
</feature>
<evidence type="ECO:0000313" key="15">
    <source>
        <dbReference type="Proteomes" id="UP000653076"/>
    </source>
</evidence>
<evidence type="ECO:0000256" key="5">
    <source>
        <dbReference type="ARBA" id="ARBA00022679"/>
    </source>
</evidence>
<evidence type="ECO:0000256" key="11">
    <source>
        <dbReference type="SAM" id="Phobius"/>
    </source>
</evidence>
<evidence type="ECO:0000259" key="13">
    <source>
        <dbReference type="PROSITE" id="PS50885"/>
    </source>
</evidence>
<dbReference type="Pfam" id="PF02518">
    <property type="entry name" value="HATPase_c"/>
    <property type="match status" value="1"/>
</dbReference>
<feature type="transmembrane region" description="Helical" evidence="11">
    <location>
        <begin position="12"/>
        <end position="33"/>
    </location>
</feature>
<accession>A0ABQ4JJG8</accession>
<dbReference type="InterPro" id="IPR050428">
    <property type="entry name" value="TCS_sensor_his_kinase"/>
</dbReference>
<proteinExistence type="predicted"/>
<dbReference type="InterPro" id="IPR005467">
    <property type="entry name" value="His_kinase_dom"/>
</dbReference>
<evidence type="ECO:0000256" key="6">
    <source>
        <dbReference type="ARBA" id="ARBA00022692"/>
    </source>
</evidence>
<keyword evidence="8 11" id="KW-1133">Transmembrane helix</keyword>
<evidence type="ECO:0000256" key="3">
    <source>
        <dbReference type="ARBA" id="ARBA00012438"/>
    </source>
</evidence>
<dbReference type="InterPro" id="IPR003594">
    <property type="entry name" value="HATPase_dom"/>
</dbReference>
<gene>
    <name evidence="14" type="primary">cutS</name>
    <name evidence="14" type="ORF">Vqi01_47710</name>
</gene>
<dbReference type="CDD" id="cd00075">
    <property type="entry name" value="HATPase"/>
    <property type="match status" value="1"/>
</dbReference>
<dbReference type="EC" id="2.7.13.3" evidence="3"/>
<dbReference type="SUPFAM" id="SSF55874">
    <property type="entry name" value="ATPase domain of HSP90 chaperone/DNA topoisomerase II/histidine kinase"/>
    <property type="match status" value="1"/>
</dbReference>
<dbReference type="Pfam" id="PF00672">
    <property type="entry name" value="HAMP"/>
    <property type="match status" value="1"/>
</dbReference>
<dbReference type="SMART" id="SM00388">
    <property type="entry name" value="HisKA"/>
    <property type="match status" value="1"/>
</dbReference>
<comment type="catalytic activity">
    <reaction evidence="1">
        <text>ATP + protein L-histidine = ADP + protein N-phospho-L-histidine.</text>
        <dbReference type="EC" id="2.7.13.3"/>
    </reaction>
</comment>
<evidence type="ECO:0000256" key="4">
    <source>
        <dbReference type="ARBA" id="ARBA00022553"/>
    </source>
</evidence>
<comment type="subcellular location">
    <subcellularLocation>
        <location evidence="2">Cell membrane</location>
    </subcellularLocation>
</comment>
<evidence type="ECO:0000256" key="9">
    <source>
        <dbReference type="ARBA" id="ARBA00023012"/>
    </source>
</evidence>
<dbReference type="SUPFAM" id="SSF47384">
    <property type="entry name" value="Homodimeric domain of signal transducing histidine kinase"/>
    <property type="match status" value="1"/>
</dbReference>
<keyword evidence="15" id="KW-1185">Reference proteome</keyword>
<dbReference type="CDD" id="cd00082">
    <property type="entry name" value="HisKA"/>
    <property type="match status" value="1"/>
</dbReference>
<evidence type="ECO:0000256" key="1">
    <source>
        <dbReference type="ARBA" id="ARBA00000085"/>
    </source>
</evidence>
<dbReference type="InterPro" id="IPR036097">
    <property type="entry name" value="HisK_dim/P_sf"/>
</dbReference>
<keyword evidence="6 11" id="KW-0812">Transmembrane</keyword>
<dbReference type="PROSITE" id="PS50885">
    <property type="entry name" value="HAMP"/>
    <property type="match status" value="1"/>
</dbReference>
<name>A0ABQ4JJG8_9ACTN</name>
<protein>
    <recommendedName>
        <fullName evidence="3">histidine kinase</fullName>
        <ecNumber evidence="3">2.7.13.3</ecNumber>
    </recommendedName>
</protein>
<dbReference type="InterPro" id="IPR003660">
    <property type="entry name" value="HAMP_dom"/>
</dbReference>
<dbReference type="InterPro" id="IPR003661">
    <property type="entry name" value="HisK_dim/P_dom"/>
</dbReference>
<evidence type="ECO:0000313" key="14">
    <source>
        <dbReference type="EMBL" id="GIJ29609.1"/>
    </source>
</evidence>
<evidence type="ECO:0000256" key="10">
    <source>
        <dbReference type="ARBA" id="ARBA00023136"/>
    </source>
</evidence>
<evidence type="ECO:0000259" key="12">
    <source>
        <dbReference type="PROSITE" id="PS50109"/>
    </source>
</evidence>
<comment type="caution">
    <text evidence="14">The sequence shown here is derived from an EMBL/GenBank/DDBJ whole genome shotgun (WGS) entry which is preliminary data.</text>
</comment>
<dbReference type="Gene3D" id="3.30.565.10">
    <property type="entry name" value="Histidine kinase-like ATPase, C-terminal domain"/>
    <property type="match status" value="1"/>
</dbReference>
<keyword evidence="10 11" id="KW-0472">Membrane</keyword>
<dbReference type="PROSITE" id="PS50109">
    <property type="entry name" value="HIS_KIN"/>
    <property type="match status" value="1"/>
</dbReference>
<dbReference type="Proteomes" id="UP000653076">
    <property type="component" value="Unassembled WGS sequence"/>
</dbReference>
<evidence type="ECO:0000256" key="7">
    <source>
        <dbReference type="ARBA" id="ARBA00022777"/>
    </source>
</evidence>
<feature type="domain" description="HAMP" evidence="13">
    <location>
        <begin position="108"/>
        <end position="166"/>
    </location>
</feature>
<reference evidence="14 15" key="1">
    <citation type="submission" date="2021-01" db="EMBL/GenBank/DDBJ databases">
        <title>Whole genome shotgun sequence of Verrucosispora qiuiae NBRC 106684.</title>
        <authorList>
            <person name="Komaki H."/>
            <person name="Tamura T."/>
        </authorList>
    </citation>
    <scope>NUCLEOTIDE SEQUENCE [LARGE SCALE GENOMIC DNA]</scope>
    <source>
        <strain evidence="14 15">NBRC 106684</strain>
    </source>
</reference>
<dbReference type="PRINTS" id="PR00344">
    <property type="entry name" value="BCTRLSENSOR"/>
</dbReference>
<dbReference type="InterPro" id="IPR036890">
    <property type="entry name" value="HATPase_C_sf"/>
</dbReference>
<dbReference type="Gene3D" id="1.10.287.130">
    <property type="match status" value="1"/>
</dbReference>
<dbReference type="SUPFAM" id="SSF158472">
    <property type="entry name" value="HAMP domain-like"/>
    <property type="match status" value="1"/>
</dbReference>
<sequence length="385" mass="41880">MKRLTLRARLTLVYGGLFLLAGIVLLGVTYVLVEQRMPQPFRAEFPDRIAVPARTLLSEQDADRIRLLIQDVQSEAKRNALESLLTQGGLALVVVSAAAVAIGWLIAGRALQPLQQITGTARRIAGADSAGRGLHERIALTGPHDEVRELADMFDQMLERLDRSFDGQRRFVANASHELRTPLTINRALVELAMSRPDASAEVRRLGEALLAVNERHERLIDGLLTLADSENELTERAQVDLAEIAAYVIDQAETTSPGIPVRRALSPARTVGDPVLLERLTFNLVENALRHNVPTDGWVEVRTDVTAGRPTLVVVNTGPVVPGYDVETMFQPFRRLSRERMAGARGFGLGLSIVRAVARAHGGTVGAQPRPGGGLTVTVMLPPP</sequence>
<keyword evidence="7" id="KW-0418">Kinase</keyword>
<evidence type="ECO:0000256" key="2">
    <source>
        <dbReference type="ARBA" id="ARBA00004236"/>
    </source>
</evidence>
<dbReference type="RefSeq" id="WP_204037073.1">
    <property type="nucleotide sequence ID" value="NZ_BOPC01000077.1"/>
</dbReference>
<keyword evidence="9" id="KW-0902">Two-component regulatory system</keyword>